<evidence type="ECO:0000313" key="1">
    <source>
        <dbReference type="EMBL" id="CAD7201038.1"/>
    </source>
</evidence>
<accession>A0A7R8VP56</accession>
<dbReference type="EMBL" id="OA567989">
    <property type="protein sequence ID" value="CAD7201038.1"/>
    <property type="molecule type" value="Genomic_DNA"/>
</dbReference>
<sequence>MQDMPKESYLKQCERSRNVEMLDAHFVRLEGTGHITNYGDQSRAGKVIDNKVVDSKLLDTKKRPGSSDRHELDHVIDNQPVDKMKTIIWKAGFPTGGVSLPATFKWGSRFPTRGVSSPATFKWGSMFPTGGVSSRLRRLNEDSDSPLEAFPRLRRLNGDPGSPLEASPRLQPLIEVLQNASATECLRALVDTITNFGDIVVEHKEVTVRSRVIVLATLSRSEMKGDGGKREG</sequence>
<dbReference type="AlphaFoldDB" id="A0A7R8VP56"/>
<organism evidence="1">
    <name type="scientific">Timema douglasi</name>
    <name type="common">Walking stick</name>
    <dbReference type="NCBI Taxonomy" id="61478"/>
    <lineage>
        <taxon>Eukaryota</taxon>
        <taxon>Metazoa</taxon>
        <taxon>Ecdysozoa</taxon>
        <taxon>Arthropoda</taxon>
        <taxon>Hexapoda</taxon>
        <taxon>Insecta</taxon>
        <taxon>Pterygota</taxon>
        <taxon>Neoptera</taxon>
        <taxon>Polyneoptera</taxon>
        <taxon>Phasmatodea</taxon>
        <taxon>Timematodea</taxon>
        <taxon>Timematoidea</taxon>
        <taxon>Timematidae</taxon>
        <taxon>Timema</taxon>
    </lineage>
</organism>
<reference evidence="1" key="1">
    <citation type="submission" date="2020-11" db="EMBL/GenBank/DDBJ databases">
        <authorList>
            <person name="Tran Van P."/>
        </authorList>
    </citation>
    <scope>NUCLEOTIDE SEQUENCE</scope>
</reference>
<protein>
    <submittedName>
        <fullName evidence="1">Uncharacterized protein</fullName>
    </submittedName>
</protein>
<name>A0A7R8VP56_TIMDO</name>
<proteinExistence type="predicted"/>
<gene>
    <name evidence="1" type="ORF">TDIB3V08_LOCUS7243</name>
</gene>